<feature type="region of interest" description="Disordered" evidence="1">
    <location>
        <begin position="136"/>
        <end position="168"/>
    </location>
</feature>
<feature type="compositionally biased region" description="Pro residues" evidence="1">
    <location>
        <begin position="156"/>
        <end position="168"/>
    </location>
</feature>
<protein>
    <submittedName>
        <fullName evidence="3">Gag protein</fullName>
    </submittedName>
</protein>
<keyword evidence="2" id="KW-1185">Reference proteome</keyword>
<accession>A0A7E4ZUX4</accession>
<dbReference type="Proteomes" id="UP000492821">
    <property type="component" value="Unassembled WGS sequence"/>
</dbReference>
<proteinExistence type="predicted"/>
<feature type="compositionally biased region" description="Basic residues" evidence="1">
    <location>
        <begin position="1"/>
        <end position="10"/>
    </location>
</feature>
<reference evidence="2" key="1">
    <citation type="journal article" date="2013" name="Genetics">
        <title>The draft genome and transcriptome of Panagrellus redivivus are shaped by the harsh demands of a free-living lifestyle.</title>
        <authorList>
            <person name="Srinivasan J."/>
            <person name="Dillman A.R."/>
            <person name="Macchietto M.G."/>
            <person name="Heikkinen L."/>
            <person name="Lakso M."/>
            <person name="Fracchia K.M."/>
            <person name="Antoshechkin I."/>
            <person name="Mortazavi A."/>
            <person name="Wong G."/>
            <person name="Sternberg P.W."/>
        </authorList>
    </citation>
    <scope>NUCLEOTIDE SEQUENCE [LARGE SCALE GENOMIC DNA]</scope>
    <source>
        <strain evidence="2">MT8872</strain>
    </source>
</reference>
<evidence type="ECO:0000256" key="1">
    <source>
        <dbReference type="SAM" id="MobiDB-lite"/>
    </source>
</evidence>
<evidence type="ECO:0000313" key="3">
    <source>
        <dbReference type="WBParaSite" id="Pan_g19063.t1"/>
    </source>
</evidence>
<reference evidence="3" key="2">
    <citation type="submission" date="2020-10" db="UniProtKB">
        <authorList>
            <consortium name="WormBaseParasite"/>
        </authorList>
    </citation>
    <scope>IDENTIFICATION</scope>
</reference>
<dbReference type="AlphaFoldDB" id="A0A7E4ZUX4"/>
<name>A0A7E4ZUX4_PANRE</name>
<organism evidence="2 3">
    <name type="scientific">Panagrellus redivivus</name>
    <name type="common">Microworm</name>
    <dbReference type="NCBI Taxonomy" id="6233"/>
    <lineage>
        <taxon>Eukaryota</taxon>
        <taxon>Metazoa</taxon>
        <taxon>Ecdysozoa</taxon>
        <taxon>Nematoda</taxon>
        <taxon>Chromadorea</taxon>
        <taxon>Rhabditida</taxon>
        <taxon>Tylenchina</taxon>
        <taxon>Panagrolaimomorpha</taxon>
        <taxon>Panagrolaimoidea</taxon>
        <taxon>Panagrolaimidae</taxon>
        <taxon>Panagrellus</taxon>
    </lineage>
</organism>
<dbReference type="WBParaSite" id="Pan_g19063.t1">
    <property type="protein sequence ID" value="Pan_g19063.t1"/>
    <property type="gene ID" value="Pan_g19063"/>
</dbReference>
<feature type="region of interest" description="Disordered" evidence="1">
    <location>
        <begin position="1"/>
        <end position="23"/>
    </location>
</feature>
<sequence>MPPKPKKSPNNKKGVPPSSADTPRKITTLERATLSQLFINDLEQYVELNRGFGSLTALTKEWETSFVRYFTLHHTYTTELLNYVKSTAKLTAESYSRLNKPKSKEAQTQTEMCFVATTEEIALIMERKMSISSILGRDTPKTVVKPPSGANQKTGAPPPYSRYPPKSN</sequence>
<evidence type="ECO:0000313" key="2">
    <source>
        <dbReference type="Proteomes" id="UP000492821"/>
    </source>
</evidence>